<proteinExistence type="predicted"/>
<dbReference type="RefSeq" id="WP_167191723.1">
    <property type="nucleotide sequence ID" value="NZ_JAAONZ010000024.1"/>
</dbReference>
<gene>
    <name evidence="2" type="ORF">G8770_21185</name>
</gene>
<dbReference type="Proteomes" id="UP000787472">
    <property type="component" value="Unassembled WGS sequence"/>
</dbReference>
<dbReference type="AlphaFoldDB" id="A0A9E5T235"/>
<protein>
    <submittedName>
        <fullName evidence="2">Uncharacterized protein</fullName>
    </submittedName>
</protein>
<keyword evidence="3" id="KW-1185">Reference proteome</keyword>
<name>A0A9E5T235_9GAMM</name>
<feature type="region of interest" description="Disordered" evidence="1">
    <location>
        <begin position="119"/>
        <end position="203"/>
    </location>
</feature>
<feature type="compositionally biased region" description="Basic and acidic residues" evidence="1">
    <location>
        <begin position="188"/>
        <end position="203"/>
    </location>
</feature>
<comment type="caution">
    <text evidence="2">The sequence shown here is derived from an EMBL/GenBank/DDBJ whole genome shotgun (WGS) entry which is preliminary data.</text>
</comment>
<dbReference type="EMBL" id="JAAONZ010000024">
    <property type="protein sequence ID" value="NHO68070.1"/>
    <property type="molecule type" value="Genomic_DNA"/>
</dbReference>
<reference evidence="2" key="1">
    <citation type="submission" date="2020-03" db="EMBL/GenBank/DDBJ databases">
        <authorList>
            <person name="Guo F."/>
        </authorList>
    </citation>
    <scope>NUCLEOTIDE SEQUENCE</scope>
    <source>
        <strain evidence="2">JCM 30134</strain>
    </source>
</reference>
<evidence type="ECO:0000256" key="1">
    <source>
        <dbReference type="SAM" id="MobiDB-lite"/>
    </source>
</evidence>
<feature type="compositionally biased region" description="Low complexity" evidence="1">
    <location>
        <begin position="133"/>
        <end position="187"/>
    </location>
</feature>
<evidence type="ECO:0000313" key="2">
    <source>
        <dbReference type="EMBL" id="NHO68070.1"/>
    </source>
</evidence>
<evidence type="ECO:0000313" key="3">
    <source>
        <dbReference type="Proteomes" id="UP000787472"/>
    </source>
</evidence>
<organism evidence="2 3">
    <name type="scientific">Pseudomaricurvus hydrocarbonicus</name>
    <dbReference type="NCBI Taxonomy" id="1470433"/>
    <lineage>
        <taxon>Bacteria</taxon>
        <taxon>Pseudomonadati</taxon>
        <taxon>Pseudomonadota</taxon>
        <taxon>Gammaproteobacteria</taxon>
        <taxon>Cellvibrionales</taxon>
        <taxon>Cellvibrionaceae</taxon>
        <taxon>Pseudomaricurvus</taxon>
    </lineage>
</organism>
<sequence length="203" mass="21984">MVNLDRRSTAKPGLRFGADRLIVDEGYRRLNTVLYRANRDRAIRVGLAMMIAASCTRVAVASSEPSAVLCERTAVNYLQQCLVKQREDETLSRTSPAECWVESQAVYDACQQSLLQPAAQSGDLAPPSATPRANATTSTAAKTNAATATHSTTSTPQSATNTPQTTTPRTHSTTPSANSTTPSANSTKEQERVREARRIREIM</sequence>
<accession>A0A9E5T235</accession>